<dbReference type="VEuPathDB" id="MicrosporidiaDB:VCUG_02688"/>
<dbReference type="InParanoid" id="L2GRU9"/>
<gene>
    <name evidence="5" type="ORF">VCUG_02688</name>
</gene>
<dbReference type="InterPro" id="IPR001656">
    <property type="entry name" value="PsdUridine_synth_TruD"/>
</dbReference>
<dbReference type="Gene3D" id="3.30.2350.20">
    <property type="entry name" value="TruD, catalytic domain"/>
    <property type="match status" value="2"/>
</dbReference>
<protein>
    <submittedName>
        <fullName evidence="5">TruD family tRNA pseudouridine synthase</fullName>
    </submittedName>
</protein>
<feature type="non-terminal residue" evidence="5">
    <location>
        <position position="300"/>
    </location>
</feature>
<evidence type="ECO:0000256" key="2">
    <source>
        <dbReference type="ARBA" id="ARBA00022694"/>
    </source>
</evidence>
<dbReference type="PROSITE" id="PS01268">
    <property type="entry name" value="UPF0024"/>
    <property type="match status" value="1"/>
</dbReference>
<comment type="similarity">
    <text evidence="1">Belongs to the pseudouridine synthase TruD family.</text>
</comment>
<dbReference type="InterPro" id="IPR020103">
    <property type="entry name" value="PsdUridine_synth_cat_dom_sf"/>
</dbReference>
<dbReference type="HOGENOM" id="CLU_005281_4_1_1"/>
<evidence type="ECO:0000256" key="1">
    <source>
        <dbReference type="ARBA" id="ARBA00007953"/>
    </source>
</evidence>
<dbReference type="OrthoDB" id="447290at2759"/>
<dbReference type="OMA" id="ACMRISK"/>
<dbReference type="GeneID" id="19880546"/>
<dbReference type="STRING" id="948595.L2GRU9"/>
<name>L2GRU9_VAVCU</name>
<keyword evidence="6" id="KW-1185">Reference proteome</keyword>
<dbReference type="RefSeq" id="XP_008075697.1">
    <property type="nucleotide sequence ID" value="XM_008077506.1"/>
</dbReference>
<dbReference type="PANTHER" id="PTHR13326">
    <property type="entry name" value="TRNA PSEUDOURIDINE SYNTHASE D"/>
    <property type="match status" value="1"/>
</dbReference>
<dbReference type="GO" id="GO:0003723">
    <property type="term" value="F:RNA binding"/>
    <property type="evidence" value="ECO:0007669"/>
    <property type="project" value="InterPro"/>
</dbReference>
<accession>L2GRU9</accession>
<dbReference type="InterPro" id="IPR020119">
    <property type="entry name" value="PsdUridine_synth_TruD_CS"/>
</dbReference>
<dbReference type="GO" id="GO:0008033">
    <property type="term" value="P:tRNA processing"/>
    <property type="evidence" value="ECO:0007669"/>
    <property type="project" value="UniProtKB-KW"/>
</dbReference>
<dbReference type="AlphaFoldDB" id="L2GRU9"/>
<keyword evidence="3" id="KW-0413">Isomerase</keyword>
<feature type="domain" description="TRUD" evidence="4">
    <location>
        <begin position="126"/>
        <end position="300"/>
    </location>
</feature>
<evidence type="ECO:0000313" key="5">
    <source>
        <dbReference type="EMBL" id="ELA45825.1"/>
    </source>
</evidence>
<proteinExistence type="inferred from homology"/>
<sequence>MSITNSEYIKTRRKAPFSFVLRKENEDTVEACMRISKELNVPFKNVKFAGNKDRRAITYQRVSINDVYYDNIKHLHCVRRERGYLKLGGFKGNRFTIMVRPKENSSETGDCSLDDAVMNMDLNMKMVPNFFGPQRFGRNLNNHLVGKLIQEKKYEDAVNLIMMAEKNDGDYVKEAKQSFHNKEYDKAYAQFPKNCLAEKSICRNITRGYKYAVFSIKEKIRVFYLHAYQSYVFNQELSKLLGGKYEVNEELVLKGSKVKRKAFTEIRELACKKKGNDYQFTFTLGPSSYATIVLRELLGE</sequence>
<dbReference type="Pfam" id="PF01142">
    <property type="entry name" value="TruD"/>
    <property type="match status" value="1"/>
</dbReference>
<dbReference type="InterPro" id="IPR042214">
    <property type="entry name" value="TruD_catalytic"/>
</dbReference>
<evidence type="ECO:0000256" key="3">
    <source>
        <dbReference type="ARBA" id="ARBA00023235"/>
    </source>
</evidence>
<evidence type="ECO:0000313" key="6">
    <source>
        <dbReference type="Proteomes" id="UP000011081"/>
    </source>
</evidence>
<dbReference type="Proteomes" id="UP000011081">
    <property type="component" value="Unassembled WGS sequence"/>
</dbReference>
<reference evidence="6" key="1">
    <citation type="submission" date="2011-03" db="EMBL/GenBank/DDBJ databases">
        <title>The genome sequence of Vavraia culicis strain floridensis.</title>
        <authorList>
            <consortium name="The Broad Institute Genome Sequencing Platform"/>
            <person name="Cuomo C."/>
            <person name="Becnel J."/>
            <person name="Sanscrainte N."/>
            <person name="Young S.K."/>
            <person name="Zeng Q."/>
            <person name="Gargeya S."/>
            <person name="Fitzgerald M."/>
            <person name="Haas B."/>
            <person name="Abouelleil A."/>
            <person name="Alvarado L."/>
            <person name="Arachchi H.M."/>
            <person name="Berlin A."/>
            <person name="Chapman S.B."/>
            <person name="Gearin G."/>
            <person name="Goldberg J."/>
            <person name="Griggs A."/>
            <person name="Gujja S."/>
            <person name="Hansen M."/>
            <person name="Heiman D."/>
            <person name="Howarth C."/>
            <person name="Larimer J."/>
            <person name="Lui A."/>
            <person name="MacDonald P.J.P."/>
            <person name="McCowen C."/>
            <person name="Montmayeur A."/>
            <person name="Murphy C."/>
            <person name="Neiman D."/>
            <person name="Pearson M."/>
            <person name="Priest M."/>
            <person name="Roberts A."/>
            <person name="Saif S."/>
            <person name="Shea T."/>
            <person name="Sisk P."/>
            <person name="Stolte C."/>
            <person name="Sykes S."/>
            <person name="Wortman J."/>
            <person name="Nusbaum C."/>
            <person name="Birren B."/>
        </authorList>
    </citation>
    <scope>NUCLEOTIDE SEQUENCE [LARGE SCALE GENOMIC DNA]</scope>
    <source>
        <strain evidence="6">floridensis</strain>
    </source>
</reference>
<dbReference type="EMBL" id="GL877547">
    <property type="protein sequence ID" value="ELA45825.1"/>
    <property type="molecule type" value="Genomic_DNA"/>
</dbReference>
<dbReference type="PROSITE" id="PS50984">
    <property type="entry name" value="TRUD"/>
    <property type="match status" value="1"/>
</dbReference>
<dbReference type="GO" id="GO:0001522">
    <property type="term" value="P:pseudouridine synthesis"/>
    <property type="evidence" value="ECO:0007669"/>
    <property type="project" value="InterPro"/>
</dbReference>
<dbReference type="PANTHER" id="PTHR13326:SF21">
    <property type="entry name" value="PSEUDOURIDYLATE SYNTHASE PUS7L"/>
    <property type="match status" value="1"/>
</dbReference>
<keyword evidence="2" id="KW-0819">tRNA processing</keyword>
<dbReference type="InterPro" id="IPR011760">
    <property type="entry name" value="PsdUridine_synth_TruD_insert"/>
</dbReference>
<dbReference type="GO" id="GO:0009982">
    <property type="term" value="F:pseudouridine synthase activity"/>
    <property type="evidence" value="ECO:0007669"/>
    <property type="project" value="InterPro"/>
</dbReference>
<evidence type="ECO:0000259" key="4">
    <source>
        <dbReference type="PROSITE" id="PS50984"/>
    </source>
</evidence>
<dbReference type="SUPFAM" id="SSF55120">
    <property type="entry name" value="Pseudouridine synthase"/>
    <property type="match status" value="1"/>
</dbReference>
<organism evidence="5 6">
    <name type="scientific">Vavraia culicis (isolate floridensis)</name>
    <name type="common">Microsporidian parasite</name>
    <dbReference type="NCBI Taxonomy" id="948595"/>
    <lineage>
        <taxon>Eukaryota</taxon>
        <taxon>Fungi</taxon>
        <taxon>Fungi incertae sedis</taxon>
        <taxon>Microsporidia</taxon>
        <taxon>Pleistophoridae</taxon>
        <taxon>Vavraia</taxon>
    </lineage>
</organism>